<dbReference type="AlphaFoldDB" id="A0A820NT45"/>
<name>A0A820NT45_9BILA</name>
<dbReference type="Proteomes" id="UP000663868">
    <property type="component" value="Unassembled WGS sequence"/>
</dbReference>
<proteinExistence type="predicted"/>
<reference evidence="1" key="1">
    <citation type="submission" date="2021-02" db="EMBL/GenBank/DDBJ databases">
        <authorList>
            <person name="Nowell W R."/>
        </authorList>
    </citation>
    <scope>NUCLEOTIDE SEQUENCE</scope>
</reference>
<comment type="caution">
    <text evidence="1">The sequence shown here is derived from an EMBL/GenBank/DDBJ whole genome shotgun (WGS) entry which is preliminary data.</text>
</comment>
<evidence type="ECO:0000313" key="1">
    <source>
        <dbReference type="EMBL" id="CAF4395869.1"/>
    </source>
</evidence>
<protein>
    <submittedName>
        <fullName evidence="1">Uncharacterized protein</fullName>
    </submittedName>
</protein>
<accession>A0A820NT45</accession>
<evidence type="ECO:0000313" key="2">
    <source>
        <dbReference type="Proteomes" id="UP000663868"/>
    </source>
</evidence>
<gene>
    <name evidence="1" type="ORF">KXQ929_LOCUS50736</name>
</gene>
<organism evidence="1 2">
    <name type="scientific">Adineta steineri</name>
    <dbReference type="NCBI Taxonomy" id="433720"/>
    <lineage>
        <taxon>Eukaryota</taxon>
        <taxon>Metazoa</taxon>
        <taxon>Spiralia</taxon>
        <taxon>Gnathifera</taxon>
        <taxon>Rotifera</taxon>
        <taxon>Eurotatoria</taxon>
        <taxon>Bdelloidea</taxon>
        <taxon>Adinetida</taxon>
        <taxon>Adinetidae</taxon>
        <taxon>Adineta</taxon>
    </lineage>
</organism>
<dbReference type="EMBL" id="CAJOBB010023817">
    <property type="protein sequence ID" value="CAF4395869.1"/>
    <property type="molecule type" value="Genomic_DNA"/>
</dbReference>
<feature type="non-terminal residue" evidence="1">
    <location>
        <position position="1"/>
    </location>
</feature>
<sequence length="68" mass="8066">MPQGYNISITTDDIHTTLVNIYLDQLLSKSPQDDEHIRLKLQEFLIKSNSYRIQSVLHRINQTDRLKR</sequence>